<protein>
    <recommendedName>
        <fullName evidence="3">DUF2997 domain-containing protein</fullName>
    </recommendedName>
</protein>
<evidence type="ECO:0008006" key="3">
    <source>
        <dbReference type="Google" id="ProtNLM"/>
    </source>
</evidence>
<reference evidence="2" key="1">
    <citation type="journal article" date="2019" name="Int. J. Syst. Evol. Microbiol.">
        <title>The Global Catalogue of Microorganisms (GCM) 10K type strain sequencing project: providing services to taxonomists for standard genome sequencing and annotation.</title>
        <authorList>
            <consortium name="The Broad Institute Genomics Platform"/>
            <consortium name="The Broad Institute Genome Sequencing Center for Infectious Disease"/>
            <person name="Wu L."/>
            <person name="Ma J."/>
        </authorList>
    </citation>
    <scope>NUCLEOTIDE SEQUENCE [LARGE SCALE GENOMIC DNA]</scope>
    <source>
        <strain evidence="2">JCM 17839</strain>
    </source>
</reference>
<keyword evidence="2" id="KW-1185">Reference proteome</keyword>
<name>A0ABP8P9C3_9MICO</name>
<accession>A0ABP8P9C3</accession>
<sequence>MSTTLIKHHVITVERSGGYAARCEVEIDGTIQICDITFGGFRTRTEARQAITHEIGTAR</sequence>
<organism evidence="1 2">
    <name type="scientific">Microbacterium panaciterrae</name>
    <dbReference type="NCBI Taxonomy" id="985759"/>
    <lineage>
        <taxon>Bacteria</taxon>
        <taxon>Bacillati</taxon>
        <taxon>Actinomycetota</taxon>
        <taxon>Actinomycetes</taxon>
        <taxon>Micrococcales</taxon>
        <taxon>Microbacteriaceae</taxon>
        <taxon>Microbacterium</taxon>
    </lineage>
</organism>
<evidence type="ECO:0000313" key="2">
    <source>
        <dbReference type="Proteomes" id="UP001500731"/>
    </source>
</evidence>
<comment type="caution">
    <text evidence="1">The sequence shown here is derived from an EMBL/GenBank/DDBJ whole genome shotgun (WGS) entry which is preliminary data.</text>
</comment>
<dbReference type="EMBL" id="BAABGP010000008">
    <property type="protein sequence ID" value="GAA4482559.1"/>
    <property type="molecule type" value="Genomic_DNA"/>
</dbReference>
<dbReference type="RefSeq" id="WP_345185407.1">
    <property type="nucleotide sequence ID" value="NZ_BAABGP010000008.1"/>
</dbReference>
<dbReference type="Proteomes" id="UP001500731">
    <property type="component" value="Unassembled WGS sequence"/>
</dbReference>
<gene>
    <name evidence="1" type="ORF">GCM10023171_12730</name>
</gene>
<evidence type="ECO:0000313" key="1">
    <source>
        <dbReference type="EMBL" id="GAA4482559.1"/>
    </source>
</evidence>
<proteinExistence type="predicted"/>